<dbReference type="GO" id="GO:0003919">
    <property type="term" value="F:FMN adenylyltransferase activity"/>
    <property type="evidence" value="ECO:0007669"/>
    <property type="project" value="UniProtKB-EC"/>
</dbReference>
<evidence type="ECO:0000256" key="11">
    <source>
        <dbReference type="ARBA" id="ARBA00031871"/>
    </source>
</evidence>
<evidence type="ECO:0000256" key="6">
    <source>
        <dbReference type="ARBA" id="ARBA00022695"/>
    </source>
</evidence>
<evidence type="ECO:0000259" key="13">
    <source>
        <dbReference type="Pfam" id="PF01507"/>
    </source>
</evidence>
<dbReference type="SUPFAM" id="SSF52402">
    <property type="entry name" value="Adenine nucleotide alpha hydrolases-like"/>
    <property type="match status" value="1"/>
</dbReference>
<keyword evidence="4" id="KW-0288">FMN</keyword>
<keyword evidence="9" id="KW-0067">ATP-binding</keyword>
<dbReference type="InterPro" id="IPR014729">
    <property type="entry name" value="Rossmann-like_a/b/a_fold"/>
</dbReference>
<dbReference type="CDD" id="cd23948">
    <property type="entry name" value="FAD_synthase"/>
    <property type="match status" value="1"/>
</dbReference>
<protein>
    <recommendedName>
        <fullName evidence="2">FAD synthase</fullName>
        <ecNumber evidence="2">2.7.7.2</ecNumber>
    </recommendedName>
    <alternativeName>
        <fullName evidence="10">FAD pyrophosphorylase</fullName>
    </alternativeName>
    <alternativeName>
        <fullName evidence="11">FMN adenylyltransferase</fullName>
    </alternativeName>
</protein>
<name>A0A7R8UXM5_HERIL</name>
<dbReference type="InterPro" id="IPR002500">
    <property type="entry name" value="PAPS_reduct_dom"/>
</dbReference>
<dbReference type="GO" id="GO:0006747">
    <property type="term" value="P:FAD biosynthetic process"/>
    <property type="evidence" value="ECO:0007669"/>
    <property type="project" value="TreeGrafter"/>
</dbReference>
<dbReference type="Gene3D" id="3.40.50.620">
    <property type="entry name" value="HUPs"/>
    <property type="match status" value="1"/>
</dbReference>
<evidence type="ECO:0000256" key="2">
    <source>
        <dbReference type="ARBA" id="ARBA00012393"/>
    </source>
</evidence>
<dbReference type="PANTHER" id="PTHR23293">
    <property type="entry name" value="FAD SYNTHETASE-RELATED FMN ADENYLYLTRANSFERASE"/>
    <property type="match status" value="1"/>
</dbReference>
<keyword evidence="15" id="KW-1185">Reference proteome</keyword>
<comment type="catalytic activity">
    <reaction evidence="12">
        <text>FMN + ATP + H(+) = FAD + diphosphate</text>
        <dbReference type="Rhea" id="RHEA:17237"/>
        <dbReference type="ChEBI" id="CHEBI:15378"/>
        <dbReference type="ChEBI" id="CHEBI:30616"/>
        <dbReference type="ChEBI" id="CHEBI:33019"/>
        <dbReference type="ChEBI" id="CHEBI:57692"/>
        <dbReference type="ChEBI" id="CHEBI:58210"/>
        <dbReference type="EC" id="2.7.7.2"/>
    </reaction>
</comment>
<evidence type="ECO:0000256" key="10">
    <source>
        <dbReference type="ARBA" id="ARBA00031145"/>
    </source>
</evidence>
<evidence type="ECO:0000256" key="4">
    <source>
        <dbReference type="ARBA" id="ARBA00022643"/>
    </source>
</evidence>
<keyword evidence="8" id="KW-0274">FAD</keyword>
<evidence type="ECO:0000256" key="9">
    <source>
        <dbReference type="ARBA" id="ARBA00022840"/>
    </source>
</evidence>
<dbReference type="Proteomes" id="UP000594454">
    <property type="component" value="Chromosome 4"/>
</dbReference>
<reference evidence="14 15" key="1">
    <citation type="submission" date="2020-11" db="EMBL/GenBank/DDBJ databases">
        <authorList>
            <person name="Wallbank WR R."/>
            <person name="Pardo Diaz C."/>
            <person name="Kozak K."/>
            <person name="Martin S."/>
            <person name="Jiggins C."/>
            <person name="Moest M."/>
            <person name="Warren A I."/>
            <person name="Generalovic N T."/>
            <person name="Byers J.R.P. K."/>
            <person name="Montejo-Kovacevich G."/>
            <person name="Yen C E."/>
        </authorList>
    </citation>
    <scope>NUCLEOTIDE SEQUENCE [LARGE SCALE GENOMIC DNA]</scope>
</reference>
<dbReference type="InParanoid" id="A0A7R8UXM5"/>
<evidence type="ECO:0000256" key="8">
    <source>
        <dbReference type="ARBA" id="ARBA00022827"/>
    </source>
</evidence>
<dbReference type="PROSITE" id="PS51257">
    <property type="entry name" value="PROKAR_LIPOPROTEIN"/>
    <property type="match status" value="1"/>
</dbReference>
<dbReference type="AlphaFoldDB" id="A0A7R8UXM5"/>
<dbReference type="GO" id="GO:0005524">
    <property type="term" value="F:ATP binding"/>
    <property type="evidence" value="ECO:0007669"/>
    <property type="project" value="UniProtKB-KW"/>
</dbReference>
<evidence type="ECO:0000256" key="7">
    <source>
        <dbReference type="ARBA" id="ARBA00022741"/>
    </source>
</evidence>
<gene>
    <name evidence="14" type="ORF">HERILL_LOCUS11092</name>
</gene>
<evidence type="ECO:0000256" key="1">
    <source>
        <dbReference type="ARBA" id="ARBA00004726"/>
    </source>
</evidence>
<dbReference type="EC" id="2.7.7.2" evidence="2"/>
<dbReference type="PANTHER" id="PTHR23293:SF9">
    <property type="entry name" value="FAD SYNTHASE"/>
    <property type="match status" value="1"/>
</dbReference>
<evidence type="ECO:0000256" key="3">
    <source>
        <dbReference type="ARBA" id="ARBA00022630"/>
    </source>
</evidence>
<evidence type="ECO:0000256" key="5">
    <source>
        <dbReference type="ARBA" id="ARBA00022679"/>
    </source>
</evidence>
<accession>A0A7R8UXM5</accession>
<keyword evidence="6" id="KW-0548">Nucleotidyltransferase</keyword>
<evidence type="ECO:0000256" key="12">
    <source>
        <dbReference type="ARBA" id="ARBA00049494"/>
    </source>
</evidence>
<sequence>MSAKPKLQNGNHSACGCEELGIKIDEAAKVIADSTQRYGPEEVFIAFNGGKDCTVLLDLYIKYSKHNAKPIVIYIQSENPFKEVDDFIRTCEIKYDINIEFAKGKLKPTLEQLCSKNPRLGAVVMGSRRTDPHCDKLETFQYTDPGWPKLLRINPILDWNYKDIWDYIRLNKIEYCKLYDEGYTSIGDRKNTKPNEHLLLPSNDGSRKYKRPWELDDNSFERAGRF</sequence>
<organism evidence="14 15">
    <name type="scientific">Hermetia illucens</name>
    <name type="common">Black soldier fly</name>
    <dbReference type="NCBI Taxonomy" id="343691"/>
    <lineage>
        <taxon>Eukaryota</taxon>
        <taxon>Metazoa</taxon>
        <taxon>Ecdysozoa</taxon>
        <taxon>Arthropoda</taxon>
        <taxon>Hexapoda</taxon>
        <taxon>Insecta</taxon>
        <taxon>Pterygota</taxon>
        <taxon>Neoptera</taxon>
        <taxon>Endopterygota</taxon>
        <taxon>Diptera</taxon>
        <taxon>Brachycera</taxon>
        <taxon>Stratiomyomorpha</taxon>
        <taxon>Stratiomyidae</taxon>
        <taxon>Hermetiinae</taxon>
        <taxon>Hermetia</taxon>
    </lineage>
</organism>
<dbReference type="OMA" id="INPMLEW"/>
<proteinExistence type="predicted"/>
<dbReference type="Pfam" id="PF01507">
    <property type="entry name" value="PAPS_reduct"/>
    <property type="match status" value="2"/>
</dbReference>
<dbReference type="EMBL" id="LR899012">
    <property type="protein sequence ID" value="CAD7088469.1"/>
    <property type="molecule type" value="Genomic_DNA"/>
</dbReference>
<evidence type="ECO:0000313" key="15">
    <source>
        <dbReference type="Proteomes" id="UP000594454"/>
    </source>
</evidence>
<dbReference type="OrthoDB" id="270728at2759"/>
<keyword evidence="7" id="KW-0547">Nucleotide-binding</keyword>
<dbReference type="FunCoup" id="A0A7R8UXM5">
    <property type="interactions" value="174"/>
</dbReference>
<keyword evidence="5" id="KW-0808">Transferase</keyword>
<feature type="domain" description="Phosphoadenosine phosphosulphate reductase" evidence="13">
    <location>
        <begin position="119"/>
        <end position="194"/>
    </location>
</feature>
<feature type="domain" description="Phosphoadenosine phosphosulphate reductase" evidence="13">
    <location>
        <begin position="43"/>
        <end position="104"/>
    </location>
</feature>
<evidence type="ECO:0000313" key="14">
    <source>
        <dbReference type="EMBL" id="CAD7088469.1"/>
    </source>
</evidence>
<keyword evidence="3" id="KW-0285">Flavoprotein</keyword>
<comment type="pathway">
    <text evidence="1">Cofactor biosynthesis; FAD biosynthesis; FAD from FMN: step 1/1.</text>
</comment>